<organism evidence="3 4">
    <name type="scientific">Aerosakkonema funiforme FACHB-1375</name>
    <dbReference type="NCBI Taxonomy" id="2949571"/>
    <lineage>
        <taxon>Bacteria</taxon>
        <taxon>Bacillati</taxon>
        <taxon>Cyanobacteriota</taxon>
        <taxon>Cyanophyceae</taxon>
        <taxon>Oscillatoriophycideae</taxon>
        <taxon>Aerosakkonematales</taxon>
        <taxon>Aerosakkonemataceae</taxon>
        <taxon>Aerosakkonema</taxon>
    </lineage>
</organism>
<keyword evidence="1" id="KW-0732">Signal</keyword>
<evidence type="ECO:0000313" key="3">
    <source>
        <dbReference type="EMBL" id="MBD2180586.1"/>
    </source>
</evidence>
<dbReference type="SMART" id="SM00912">
    <property type="entry name" value="Haemagg_act"/>
    <property type="match status" value="1"/>
</dbReference>
<comment type="caution">
    <text evidence="3">The sequence shown here is derived from an EMBL/GenBank/DDBJ whole genome shotgun (WGS) entry which is preliminary data.</text>
</comment>
<gene>
    <name evidence="3" type="ORF">H6G03_05625</name>
</gene>
<sequence>MKQGIYRFGLSGSIALYCLTSVCPTWAQIIPDATLPNNSIAIPDGNTSRIEGGTQTGNNLFHSFEQFNVPTGGTAFFNNGLDIQNIFTRVTGSSISNIYGLIKANGTANLFLLNPNGIIFGPNAKLDIGGSFLASTANSFVFKDGTQFSATNPQAPPLLTVNVPIGLQFQGTPGQITVMGRRHNLEINLEEGNREEIIRDARPDGLKVQPGTTLALVGGNVILEGGNLTAIGGRIELWSVVNGQVSVDSSNQKLTINNQQVTNNYGTIQLLNASSLDASGNNGEIQVQSQKLSLQNGSTMFAITEGTEQGGSLTIKASESIDLLDATPTKGGELFRSSFLSQNFAQGNGSNITIETGKLTVEGGQIGTFAFREGNAGNLTIRATELVNVADIFGEKETNFVGGLFSQVKPEATGNGGELSIETRQLNIKGGAAVSTTTSGAGAAGNLTINASEFVQLINSNLNSQSEPGTTGISGNLTILTGNLRVLDGAEISTSTGGAGNAGNLLIRASDSVEIRGNNDSLASGIFAQVTDYEATGNGGNLTIETKRLILQDGGQISATTFGKGQAGNLIVRGIGGGNNPTDSIELSGISFDGEYPSALLATSEKDAGGNGGNLQIYTRNLTLTDGAQVAASTFSTGSGGSVTIDALDSVQLIGTNGEFASGLFARTREYSSGDAGSLTVTAGSLIIRDGAKATVSSFLGSGTAAAGNLTVRSDNIFMDNGIINADTASGDFGNIKLTSNNIQLRRGSSITTNTNSSIGGNITIDTDTIVALENSDITANAARGFGGRVTVNTQGIFGTQYREKGSEITSDITATSELGPEFNGVVEINTPDVDPAQGLVQLPNPEPPRQIARGCPADEGSFIITGSGGLPANPSEALRSNTVLVNWVTLPPRGENRSISANFTIPKYTRIVEAQGWEINAKGEVVLTERPATAVPYNSGESIATCHRFLQNPNLLQMNTD</sequence>
<dbReference type="InterPro" id="IPR008638">
    <property type="entry name" value="FhaB/CdiA-like_TPS"/>
</dbReference>
<keyword evidence="4" id="KW-1185">Reference proteome</keyword>
<feature type="chain" id="PRO_5037991269" evidence="1">
    <location>
        <begin position="28"/>
        <end position="962"/>
    </location>
</feature>
<feature type="signal peptide" evidence="1">
    <location>
        <begin position="1"/>
        <end position="27"/>
    </location>
</feature>
<reference evidence="3" key="1">
    <citation type="journal article" date="2015" name="ISME J.">
        <title>Draft Genome Sequence of Streptomyces incarnatus NRRL8089, which Produces the Nucleoside Antibiotic Sinefungin.</title>
        <authorList>
            <person name="Oshima K."/>
            <person name="Hattori M."/>
            <person name="Shimizu H."/>
            <person name="Fukuda K."/>
            <person name="Nemoto M."/>
            <person name="Inagaki K."/>
            <person name="Tamura T."/>
        </authorList>
    </citation>
    <scope>NUCLEOTIDE SEQUENCE</scope>
    <source>
        <strain evidence="3">FACHB-1375</strain>
    </source>
</reference>
<dbReference type="AlphaFoldDB" id="A0A926VB27"/>
<name>A0A926VB27_9CYAN</name>
<dbReference type="InterPro" id="IPR011050">
    <property type="entry name" value="Pectin_lyase_fold/virulence"/>
</dbReference>
<feature type="domain" description="Filamentous haemagglutinin FhaB/tRNA nuclease CdiA-like TPS" evidence="2">
    <location>
        <begin position="32"/>
        <end position="143"/>
    </location>
</feature>
<evidence type="ECO:0000313" key="4">
    <source>
        <dbReference type="Proteomes" id="UP000641646"/>
    </source>
</evidence>
<evidence type="ECO:0000256" key="1">
    <source>
        <dbReference type="SAM" id="SignalP"/>
    </source>
</evidence>
<reference evidence="3" key="2">
    <citation type="submission" date="2020-08" db="EMBL/GenBank/DDBJ databases">
        <authorList>
            <person name="Chen M."/>
            <person name="Teng W."/>
            <person name="Zhao L."/>
            <person name="Hu C."/>
            <person name="Zhou Y."/>
            <person name="Han B."/>
            <person name="Song L."/>
            <person name="Shu W."/>
        </authorList>
    </citation>
    <scope>NUCLEOTIDE SEQUENCE</scope>
    <source>
        <strain evidence="3">FACHB-1375</strain>
    </source>
</reference>
<evidence type="ECO:0000259" key="2">
    <source>
        <dbReference type="SMART" id="SM00912"/>
    </source>
</evidence>
<dbReference type="Gene3D" id="2.160.20.10">
    <property type="entry name" value="Single-stranded right-handed beta-helix, Pectin lyase-like"/>
    <property type="match status" value="3"/>
</dbReference>
<dbReference type="Proteomes" id="UP000641646">
    <property type="component" value="Unassembled WGS sequence"/>
</dbReference>
<accession>A0A926VB27</accession>
<protein>
    <submittedName>
        <fullName evidence="3">S-layer family protein</fullName>
    </submittedName>
</protein>
<dbReference type="InterPro" id="IPR012334">
    <property type="entry name" value="Pectin_lyas_fold"/>
</dbReference>
<proteinExistence type="predicted"/>
<dbReference type="EMBL" id="JACJPW010000010">
    <property type="protein sequence ID" value="MBD2180586.1"/>
    <property type="molecule type" value="Genomic_DNA"/>
</dbReference>
<dbReference type="RefSeq" id="WP_190462943.1">
    <property type="nucleotide sequence ID" value="NZ_JACJPW010000010.1"/>
</dbReference>
<dbReference type="Pfam" id="PF05860">
    <property type="entry name" value="TPS"/>
    <property type="match status" value="1"/>
</dbReference>
<dbReference type="SUPFAM" id="SSF51126">
    <property type="entry name" value="Pectin lyase-like"/>
    <property type="match status" value="4"/>
</dbReference>
<dbReference type="NCBIfam" id="TIGR01901">
    <property type="entry name" value="adhes_NPXG"/>
    <property type="match status" value="1"/>
</dbReference>